<evidence type="ECO:0008006" key="6">
    <source>
        <dbReference type="Google" id="ProtNLM"/>
    </source>
</evidence>
<comment type="caution">
    <text evidence="2">The sequence shown here is derived from an EMBL/GenBank/DDBJ whole genome shotgun (WGS) entry which is preliminary data.</text>
</comment>
<dbReference type="STRING" id="1462993.A6V36_28640"/>
<gene>
    <name evidence="3" type="ORF">A6V36_28640</name>
    <name evidence="2" type="ORF">A6V37_08785</name>
</gene>
<organism evidence="2 5">
    <name type="scientific">Paraburkholderia ginsengiterrae</name>
    <dbReference type="NCBI Taxonomy" id="1462993"/>
    <lineage>
        <taxon>Bacteria</taxon>
        <taxon>Pseudomonadati</taxon>
        <taxon>Pseudomonadota</taxon>
        <taxon>Betaproteobacteria</taxon>
        <taxon>Burkholderiales</taxon>
        <taxon>Burkholderiaceae</taxon>
        <taxon>Paraburkholderia</taxon>
    </lineage>
</organism>
<evidence type="ECO:0000313" key="5">
    <source>
        <dbReference type="Proteomes" id="UP000078116"/>
    </source>
</evidence>
<keyword evidence="1" id="KW-1133">Transmembrane helix</keyword>
<proteinExistence type="predicted"/>
<feature type="transmembrane region" description="Helical" evidence="1">
    <location>
        <begin position="31"/>
        <end position="50"/>
    </location>
</feature>
<dbReference type="Proteomes" id="UP000078116">
    <property type="component" value="Unassembled WGS sequence"/>
</dbReference>
<dbReference type="EMBL" id="LXJZ01000161">
    <property type="protein sequence ID" value="OAJ59024.1"/>
    <property type="molecule type" value="Genomic_DNA"/>
</dbReference>
<reference evidence="4 5" key="1">
    <citation type="submission" date="2016-04" db="EMBL/GenBank/DDBJ databases">
        <title>Reclassification of Paraburkholderia panaciterrae (Farh et al. 2015) Dobritsa &amp; Samadpour 2016 as a later homotypic synonym of Paraburkholderia ginsengiterrae (Farh et al. 2015) Dobritsa &amp; Samadpour 2016.</title>
        <authorList>
            <person name="Dobritsa A.P."/>
            <person name="Kutumbaka K."/>
            <person name="Samadpour M."/>
        </authorList>
    </citation>
    <scope>NUCLEOTIDE SEQUENCE [LARGE SCALE GENOMIC DNA]</scope>
    <source>
        <strain evidence="2 5">DCY85</strain>
        <strain evidence="3 4">DCY85-1</strain>
    </source>
</reference>
<protein>
    <recommendedName>
        <fullName evidence="6">Pilus assembly protein</fullName>
    </recommendedName>
</protein>
<dbReference type="AlphaFoldDB" id="A0A1A9MZ40"/>
<keyword evidence="1" id="KW-0472">Membrane</keyword>
<evidence type="ECO:0000313" key="2">
    <source>
        <dbReference type="EMBL" id="OAJ53472.1"/>
    </source>
</evidence>
<keyword evidence="4" id="KW-1185">Reference proteome</keyword>
<evidence type="ECO:0000313" key="3">
    <source>
        <dbReference type="EMBL" id="OAJ59024.1"/>
    </source>
</evidence>
<accession>A0A1A9MZ40</accession>
<name>A0A1A9MZ40_9BURK</name>
<dbReference type="Proteomes" id="UP000077961">
    <property type="component" value="Unassembled WGS sequence"/>
</dbReference>
<dbReference type="RefSeq" id="WP_064267915.1">
    <property type="nucleotide sequence ID" value="NZ_LXJZ01000161.1"/>
</dbReference>
<dbReference type="OrthoDB" id="8703192at2"/>
<sequence length="187" mass="20919">MIPRIPRPGLELSQRLDLDFSRRRALPPMGGVILLCVAAVLVLASGVRLWHVHAVNEREEAQLDAIRQQAIASRHVVKAPLTPAAKLAEKQSQSVLRELTVPWQDLFSIVEDYPDHDVALIGIDQNPAQSQIRITAEAKNFDAMIAYLKYLQGSVLLREAVLNDHLIETNVPGKPVRFQITAVWRKS</sequence>
<evidence type="ECO:0000256" key="1">
    <source>
        <dbReference type="SAM" id="Phobius"/>
    </source>
</evidence>
<keyword evidence="1" id="KW-0812">Transmembrane</keyword>
<evidence type="ECO:0000313" key="4">
    <source>
        <dbReference type="Proteomes" id="UP000077961"/>
    </source>
</evidence>
<dbReference type="EMBL" id="LXKA01000360">
    <property type="protein sequence ID" value="OAJ53472.1"/>
    <property type="molecule type" value="Genomic_DNA"/>
</dbReference>